<keyword evidence="1" id="KW-1133">Transmembrane helix</keyword>
<evidence type="ECO:0000256" key="1">
    <source>
        <dbReference type="SAM" id="Phobius"/>
    </source>
</evidence>
<dbReference type="AlphaFoldDB" id="A0A6M4MAZ2"/>
<keyword evidence="1" id="KW-0472">Membrane</keyword>
<feature type="transmembrane region" description="Helical" evidence="1">
    <location>
        <begin position="110"/>
        <end position="133"/>
    </location>
</feature>
<keyword evidence="3" id="KW-1185">Reference proteome</keyword>
<evidence type="ECO:0000313" key="2">
    <source>
        <dbReference type="EMBL" id="QJR79968.1"/>
    </source>
</evidence>
<proteinExistence type="predicted"/>
<keyword evidence="1" id="KW-0812">Transmembrane</keyword>
<accession>A0A6M4MAZ2</accession>
<gene>
    <name evidence="2" type="ORF">CA267_003815</name>
</gene>
<dbReference type="Proteomes" id="UP000219285">
    <property type="component" value="Chromosome"/>
</dbReference>
<sequence length="138" mass="15597">MRTPTDLDILEKIHDKYYGQFCAYENDESIRASKIYVPISCDDIAEELKVDGDIVFGRLYYHLEKKYGYRQSDGSNVHFFAFKIGATHHCVNFPLLSSVLAGLQQEKRKFVLATTISVISLSISIISIGIAVWSKLAT</sequence>
<evidence type="ECO:0000313" key="3">
    <source>
        <dbReference type="Proteomes" id="UP000219285"/>
    </source>
</evidence>
<dbReference type="RefSeq" id="WP_075608718.1">
    <property type="nucleotide sequence ID" value="NZ_CP052766.1"/>
</dbReference>
<dbReference type="EMBL" id="CP052766">
    <property type="protein sequence ID" value="QJR79968.1"/>
    <property type="molecule type" value="Genomic_DNA"/>
</dbReference>
<dbReference type="OrthoDB" id="7619188at2"/>
<name>A0A6M4MAZ2_9ALTE</name>
<reference evidence="3" key="1">
    <citation type="submission" date="2014-12" db="EMBL/GenBank/DDBJ databases">
        <title>Complete genome sequence of a multi-drug resistant Klebsiella pneumoniae.</title>
        <authorList>
            <person name="Hua X."/>
            <person name="Chen Q."/>
            <person name="Li X."/>
            <person name="Feng Y."/>
            <person name="Ruan Z."/>
            <person name="Yu Y."/>
        </authorList>
    </citation>
    <scope>NUCLEOTIDE SEQUENCE [LARGE SCALE GENOMIC DNA]</scope>
    <source>
        <strain evidence="3">5.12</strain>
    </source>
</reference>
<reference evidence="2 3" key="2">
    <citation type="submission" date="2020-04" db="EMBL/GenBank/DDBJ databases">
        <title>Complete genome sequence of Alteromonas pelagimontana 5.12T.</title>
        <authorList>
            <person name="Sinha R.K."/>
            <person name="Krishnan K.P."/>
            <person name="Kurian J.P."/>
        </authorList>
    </citation>
    <scope>NUCLEOTIDE SEQUENCE [LARGE SCALE GENOMIC DNA]</scope>
    <source>
        <strain evidence="2 3">5.12</strain>
    </source>
</reference>
<organism evidence="2 3">
    <name type="scientific">Alteromonas pelagimontana</name>
    <dbReference type="NCBI Taxonomy" id="1858656"/>
    <lineage>
        <taxon>Bacteria</taxon>
        <taxon>Pseudomonadati</taxon>
        <taxon>Pseudomonadota</taxon>
        <taxon>Gammaproteobacteria</taxon>
        <taxon>Alteromonadales</taxon>
        <taxon>Alteromonadaceae</taxon>
        <taxon>Alteromonas/Salinimonas group</taxon>
        <taxon>Alteromonas</taxon>
    </lineage>
</organism>
<dbReference type="KEGG" id="apel:CA267_003815"/>
<protein>
    <submittedName>
        <fullName evidence="2">Uncharacterized protein</fullName>
    </submittedName>
</protein>